<evidence type="ECO:0000313" key="1">
    <source>
        <dbReference type="EMBL" id="CEG43349.1"/>
    </source>
</evidence>
<name>A0A0P1APF5_PLAHL</name>
<dbReference type="RefSeq" id="XP_024579718.1">
    <property type="nucleotide sequence ID" value="XM_024729330.1"/>
</dbReference>
<dbReference type="EMBL" id="CCYD01000653">
    <property type="protein sequence ID" value="CEG43349.1"/>
    <property type="molecule type" value="Genomic_DNA"/>
</dbReference>
<keyword evidence="2" id="KW-1185">Reference proteome</keyword>
<protein>
    <submittedName>
        <fullName evidence="1">Uncharacterized protein</fullName>
    </submittedName>
</protein>
<dbReference type="GeneID" id="36408604"/>
<reference evidence="2" key="1">
    <citation type="submission" date="2014-09" db="EMBL/GenBank/DDBJ databases">
        <authorList>
            <person name="Sharma Rahul"/>
            <person name="Thines Marco"/>
        </authorList>
    </citation>
    <scope>NUCLEOTIDE SEQUENCE [LARGE SCALE GENOMIC DNA]</scope>
</reference>
<organism evidence="1 2">
    <name type="scientific">Plasmopara halstedii</name>
    <name type="common">Downy mildew of sunflower</name>
    <dbReference type="NCBI Taxonomy" id="4781"/>
    <lineage>
        <taxon>Eukaryota</taxon>
        <taxon>Sar</taxon>
        <taxon>Stramenopiles</taxon>
        <taxon>Oomycota</taxon>
        <taxon>Peronosporomycetes</taxon>
        <taxon>Peronosporales</taxon>
        <taxon>Peronosporaceae</taxon>
        <taxon>Plasmopara</taxon>
    </lineage>
</organism>
<proteinExistence type="predicted"/>
<dbReference type="AlphaFoldDB" id="A0A0P1APF5"/>
<sequence length="59" mass="6588">MTGSLAKAPSLSSRFPSYKRISDSVLHIQFALAMKKAKRYSSFFSFLETNIQPICVVST</sequence>
<accession>A0A0P1APF5</accession>
<dbReference type="Proteomes" id="UP000054928">
    <property type="component" value="Unassembled WGS sequence"/>
</dbReference>
<evidence type="ECO:0000313" key="2">
    <source>
        <dbReference type="Proteomes" id="UP000054928"/>
    </source>
</evidence>